<sequence length="169" mass="17520">MTLRPAPRGALAEMHLLPSSGVEVEFDPVSIPLLPAVCGRSALACAWALMMLPIGASLLGITCASAVVLDMTGKVSAMRGVYPAYRCSSGPSGTLLPSSHTVLHPHTTPGPALRITIVIAELHRTFTMARQVYAFGVCASQPAVVGRCALVLVLGQNGTAVCDWVLGEG</sequence>
<protein>
    <submittedName>
        <fullName evidence="2">Uncharacterized protein</fullName>
    </submittedName>
</protein>
<dbReference type="AlphaFoldDB" id="A0A166DE24"/>
<keyword evidence="1" id="KW-0812">Transmembrane</keyword>
<dbReference type="EMBL" id="KV417615">
    <property type="protein sequence ID" value="KZP14610.1"/>
    <property type="molecule type" value="Genomic_DNA"/>
</dbReference>
<gene>
    <name evidence="2" type="ORF">FIBSPDRAFT_959557</name>
</gene>
<reference evidence="2 3" key="1">
    <citation type="journal article" date="2016" name="Mol. Biol. Evol.">
        <title>Comparative Genomics of Early-Diverging Mushroom-Forming Fungi Provides Insights into the Origins of Lignocellulose Decay Capabilities.</title>
        <authorList>
            <person name="Nagy L.G."/>
            <person name="Riley R."/>
            <person name="Tritt A."/>
            <person name="Adam C."/>
            <person name="Daum C."/>
            <person name="Floudas D."/>
            <person name="Sun H."/>
            <person name="Yadav J.S."/>
            <person name="Pangilinan J."/>
            <person name="Larsson K.H."/>
            <person name="Matsuura K."/>
            <person name="Barry K."/>
            <person name="Labutti K."/>
            <person name="Kuo R."/>
            <person name="Ohm R.A."/>
            <person name="Bhattacharya S.S."/>
            <person name="Shirouzu T."/>
            <person name="Yoshinaga Y."/>
            <person name="Martin F.M."/>
            <person name="Grigoriev I.V."/>
            <person name="Hibbett D.S."/>
        </authorList>
    </citation>
    <scope>NUCLEOTIDE SEQUENCE [LARGE SCALE GENOMIC DNA]</scope>
    <source>
        <strain evidence="2 3">CBS 109695</strain>
    </source>
</reference>
<dbReference type="Proteomes" id="UP000076532">
    <property type="component" value="Unassembled WGS sequence"/>
</dbReference>
<accession>A0A166DE24</accession>
<evidence type="ECO:0000313" key="2">
    <source>
        <dbReference type="EMBL" id="KZP14610.1"/>
    </source>
</evidence>
<keyword evidence="1" id="KW-0472">Membrane</keyword>
<feature type="transmembrane region" description="Helical" evidence="1">
    <location>
        <begin position="41"/>
        <end position="69"/>
    </location>
</feature>
<keyword evidence="3" id="KW-1185">Reference proteome</keyword>
<evidence type="ECO:0000313" key="3">
    <source>
        <dbReference type="Proteomes" id="UP000076532"/>
    </source>
</evidence>
<proteinExistence type="predicted"/>
<evidence type="ECO:0000256" key="1">
    <source>
        <dbReference type="SAM" id="Phobius"/>
    </source>
</evidence>
<name>A0A166DE24_9AGAM</name>
<organism evidence="2 3">
    <name type="scientific">Athelia psychrophila</name>
    <dbReference type="NCBI Taxonomy" id="1759441"/>
    <lineage>
        <taxon>Eukaryota</taxon>
        <taxon>Fungi</taxon>
        <taxon>Dikarya</taxon>
        <taxon>Basidiomycota</taxon>
        <taxon>Agaricomycotina</taxon>
        <taxon>Agaricomycetes</taxon>
        <taxon>Agaricomycetidae</taxon>
        <taxon>Atheliales</taxon>
        <taxon>Atheliaceae</taxon>
        <taxon>Athelia</taxon>
    </lineage>
</organism>
<keyword evidence="1" id="KW-1133">Transmembrane helix</keyword>